<dbReference type="Pfam" id="PF07811">
    <property type="entry name" value="TadE"/>
    <property type="match status" value="1"/>
</dbReference>
<gene>
    <name evidence="4" type="ORF">GB883_20850</name>
</gene>
<evidence type="ECO:0000259" key="3">
    <source>
        <dbReference type="Pfam" id="PF07811"/>
    </source>
</evidence>
<evidence type="ECO:0000313" key="5">
    <source>
        <dbReference type="Proteomes" id="UP000451860"/>
    </source>
</evidence>
<dbReference type="EMBL" id="WHJE01000245">
    <property type="protein sequence ID" value="KAE8762152.1"/>
    <property type="molecule type" value="Genomic_DNA"/>
</dbReference>
<keyword evidence="2" id="KW-0812">Transmembrane</keyword>
<proteinExistence type="predicted"/>
<keyword evidence="2" id="KW-1133">Transmembrane helix</keyword>
<sequence>MSGARVTAVRRPAAAPRRLRGAGSDRGSAALEMLGVLPVVVLVALATLQVLAGVYTVHAANQAVRDGARAASLGGSVSAAVDRSLPGTLTPRELSGTGGEVRLVLDVPRMAPFIPELRVTRTAVMP</sequence>
<feature type="domain" description="TadE-like" evidence="3">
    <location>
        <begin position="27"/>
        <end position="69"/>
    </location>
</feature>
<keyword evidence="5" id="KW-1185">Reference proteome</keyword>
<dbReference type="OrthoDB" id="4829617at2"/>
<evidence type="ECO:0000256" key="2">
    <source>
        <dbReference type="SAM" id="Phobius"/>
    </source>
</evidence>
<dbReference type="InterPro" id="IPR012495">
    <property type="entry name" value="TadE-like_dom"/>
</dbReference>
<reference evidence="4 5" key="1">
    <citation type="submission" date="2019-10" db="EMBL/GenBank/DDBJ databases">
        <title>Georgenia wutianyii sp. nov. and Georgenia yuyongxinii sp. nov. isolated from plateau pika (Ochotona curzoniae) in the Qinghai-Tibet plateau of China.</title>
        <authorList>
            <person name="Tian Z."/>
        </authorList>
    </citation>
    <scope>NUCLEOTIDE SEQUENCE [LARGE SCALE GENOMIC DNA]</scope>
    <source>
        <strain evidence="4 5">DSM 21501</strain>
    </source>
</reference>
<dbReference type="Proteomes" id="UP000451860">
    <property type="component" value="Unassembled WGS sequence"/>
</dbReference>
<feature type="region of interest" description="Disordered" evidence="1">
    <location>
        <begin position="1"/>
        <end position="24"/>
    </location>
</feature>
<accession>A0A7J5UIG9</accession>
<feature type="transmembrane region" description="Helical" evidence="2">
    <location>
        <begin position="33"/>
        <end position="55"/>
    </location>
</feature>
<keyword evidence="2" id="KW-0472">Membrane</keyword>
<dbReference type="AlphaFoldDB" id="A0A7J5UIG9"/>
<protein>
    <submittedName>
        <fullName evidence="4">Pilus assembly protein TadE</fullName>
    </submittedName>
</protein>
<evidence type="ECO:0000313" key="4">
    <source>
        <dbReference type="EMBL" id="KAE8762152.1"/>
    </source>
</evidence>
<evidence type="ECO:0000256" key="1">
    <source>
        <dbReference type="SAM" id="MobiDB-lite"/>
    </source>
</evidence>
<dbReference type="RefSeq" id="WP_152201198.1">
    <property type="nucleotide sequence ID" value="NZ_VUKF01000006.1"/>
</dbReference>
<organism evidence="4 5">
    <name type="scientific">Georgenia thermotolerans</name>
    <dbReference type="NCBI Taxonomy" id="527326"/>
    <lineage>
        <taxon>Bacteria</taxon>
        <taxon>Bacillati</taxon>
        <taxon>Actinomycetota</taxon>
        <taxon>Actinomycetes</taxon>
        <taxon>Micrococcales</taxon>
        <taxon>Bogoriellaceae</taxon>
        <taxon>Georgenia</taxon>
    </lineage>
</organism>
<name>A0A7J5UIG9_9MICO</name>
<feature type="compositionally biased region" description="Low complexity" evidence="1">
    <location>
        <begin position="1"/>
        <end position="16"/>
    </location>
</feature>
<comment type="caution">
    <text evidence="4">The sequence shown here is derived from an EMBL/GenBank/DDBJ whole genome shotgun (WGS) entry which is preliminary data.</text>
</comment>